<evidence type="ECO:0000256" key="7">
    <source>
        <dbReference type="ARBA" id="ARBA00023224"/>
    </source>
</evidence>
<evidence type="ECO:0000256" key="4">
    <source>
        <dbReference type="ARBA" id="ARBA00023040"/>
    </source>
</evidence>
<proteinExistence type="predicted"/>
<keyword evidence="7" id="KW-0807">Transducer</keyword>
<evidence type="ECO:0000256" key="2">
    <source>
        <dbReference type="ARBA" id="ARBA00022692"/>
    </source>
</evidence>
<dbReference type="GO" id="GO:0004930">
    <property type="term" value="F:G protein-coupled receptor activity"/>
    <property type="evidence" value="ECO:0007669"/>
    <property type="project" value="UniProtKB-KW"/>
</dbReference>
<feature type="domain" description="G-protein coupled receptors family 1 profile" evidence="9">
    <location>
        <begin position="52"/>
        <end position="107"/>
    </location>
</feature>
<dbReference type="KEGG" id="bfo:118412470"/>
<evidence type="ECO:0000256" key="1">
    <source>
        <dbReference type="ARBA" id="ARBA00004141"/>
    </source>
</evidence>
<protein>
    <submittedName>
        <fullName evidence="11">Neuropeptide FF receptor 2-like</fullName>
    </submittedName>
</protein>
<dbReference type="InterPro" id="IPR017452">
    <property type="entry name" value="GPCR_Rhodpsn_7TM"/>
</dbReference>
<keyword evidence="4" id="KW-0297">G-protein coupled receptor</keyword>
<organism evidence="10 11">
    <name type="scientific">Branchiostoma floridae</name>
    <name type="common">Florida lancelet</name>
    <name type="synonym">Amphioxus</name>
    <dbReference type="NCBI Taxonomy" id="7739"/>
    <lineage>
        <taxon>Eukaryota</taxon>
        <taxon>Metazoa</taxon>
        <taxon>Chordata</taxon>
        <taxon>Cephalochordata</taxon>
        <taxon>Leptocardii</taxon>
        <taxon>Amphioxiformes</taxon>
        <taxon>Branchiostomatidae</taxon>
        <taxon>Branchiostoma</taxon>
    </lineage>
</organism>
<dbReference type="OrthoDB" id="5953793at2759"/>
<dbReference type="PANTHER" id="PTHR24235">
    <property type="entry name" value="NEUROPEPTIDE Y RECEPTOR"/>
    <property type="match status" value="1"/>
</dbReference>
<dbReference type="PANTHER" id="PTHR24235:SF29">
    <property type="entry name" value="GH23382P"/>
    <property type="match status" value="1"/>
</dbReference>
<keyword evidence="3 8" id="KW-1133">Transmembrane helix</keyword>
<dbReference type="RefSeq" id="XP_035671241.1">
    <property type="nucleotide sequence ID" value="XM_035815348.1"/>
</dbReference>
<dbReference type="SUPFAM" id="SSF81321">
    <property type="entry name" value="Family A G protein-coupled receptor-like"/>
    <property type="match status" value="1"/>
</dbReference>
<comment type="subcellular location">
    <subcellularLocation>
        <location evidence="1">Membrane</location>
        <topology evidence="1">Multi-pass membrane protein</topology>
    </subcellularLocation>
</comment>
<dbReference type="InterPro" id="IPR000276">
    <property type="entry name" value="GPCR_Rhodpsn"/>
</dbReference>
<keyword evidence="10" id="KW-1185">Reference proteome</keyword>
<dbReference type="OMA" id="DICCKCT"/>
<reference evidence="10" key="1">
    <citation type="journal article" date="2020" name="Nat. Ecol. Evol.">
        <title>Deeply conserved synteny resolves early events in vertebrate evolution.</title>
        <authorList>
            <person name="Simakov O."/>
            <person name="Marletaz F."/>
            <person name="Yue J.X."/>
            <person name="O'Connell B."/>
            <person name="Jenkins J."/>
            <person name="Brandt A."/>
            <person name="Calef R."/>
            <person name="Tung C.H."/>
            <person name="Huang T.K."/>
            <person name="Schmutz J."/>
            <person name="Satoh N."/>
            <person name="Yu J.K."/>
            <person name="Putnam N.H."/>
            <person name="Green R.E."/>
            <person name="Rokhsar D.S."/>
        </authorList>
    </citation>
    <scope>NUCLEOTIDE SEQUENCE [LARGE SCALE GENOMIC DNA]</scope>
    <source>
        <strain evidence="10">S238N-H82</strain>
    </source>
</reference>
<feature type="transmembrane region" description="Helical" evidence="8">
    <location>
        <begin position="32"/>
        <end position="61"/>
    </location>
</feature>
<evidence type="ECO:0000256" key="6">
    <source>
        <dbReference type="ARBA" id="ARBA00023170"/>
    </source>
</evidence>
<gene>
    <name evidence="11" type="primary">LOC118412470</name>
</gene>
<keyword evidence="5 8" id="KW-0472">Membrane</keyword>
<dbReference type="Gene3D" id="1.20.1070.10">
    <property type="entry name" value="Rhodopsin 7-helix transmembrane proteins"/>
    <property type="match status" value="1"/>
</dbReference>
<feature type="transmembrane region" description="Helical" evidence="8">
    <location>
        <begin position="73"/>
        <end position="98"/>
    </location>
</feature>
<evidence type="ECO:0000313" key="10">
    <source>
        <dbReference type="Proteomes" id="UP000001554"/>
    </source>
</evidence>
<dbReference type="GeneID" id="118412470"/>
<dbReference type="Proteomes" id="UP000001554">
    <property type="component" value="Chromosome 3"/>
</dbReference>
<dbReference type="GO" id="GO:0016020">
    <property type="term" value="C:membrane"/>
    <property type="evidence" value="ECO:0007669"/>
    <property type="project" value="UniProtKB-SubCell"/>
</dbReference>
<dbReference type="Pfam" id="PF00001">
    <property type="entry name" value="7tm_1"/>
    <property type="match status" value="1"/>
</dbReference>
<keyword evidence="6" id="KW-0675">Receptor</keyword>
<dbReference type="PROSITE" id="PS50262">
    <property type="entry name" value="G_PROTEIN_RECEP_F1_2"/>
    <property type="match status" value="1"/>
</dbReference>
<evidence type="ECO:0000313" key="11">
    <source>
        <dbReference type="RefSeq" id="XP_035671241.1"/>
    </source>
</evidence>
<sequence>MDEAQNSSNGSDFIDGGLNVTDDRLPPLKHDLGVTVVIVLGYVLVFVMCVAGNVLVCAIIAKNRNLHTVTNFFIFNLALADLLVALICMPVTLVYTIIYSKLVLLRA</sequence>
<dbReference type="AlphaFoldDB" id="A0A9J7MLC7"/>
<dbReference type="PRINTS" id="PR00237">
    <property type="entry name" value="GPCRRHODOPSN"/>
</dbReference>
<name>A0A9J7MLC7_BRAFL</name>
<accession>A0A9J7MLC7</accession>
<reference evidence="11" key="2">
    <citation type="submission" date="2025-08" db="UniProtKB">
        <authorList>
            <consortium name="RefSeq"/>
        </authorList>
    </citation>
    <scope>IDENTIFICATION</scope>
    <source>
        <strain evidence="11">S238N-H82</strain>
        <tissue evidence="11">Testes</tissue>
    </source>
</reference>
<keyword evidence="2 8" id="KW-0812">Transmembrane</keyword>
<evidence type="ECO:0000256" key="8">
    <source>
        <dbReference type="SAM" id="Phobius"/>
    </source>
</evidence>
<evidence type="ECO:0000256" key="5">
    <source>
        <dbReference type="ARBA" id="ARBA00023136"/>
    </source>
</evidence>
<evidence type="ECO:0000259" key="9">
    <source>
        <dbReference type="PROSITE" id="PS50262"/>
    </source>
</evidence>
<evidence type="ECO:0000256" key="3">
    <source>
        <dbReference type="ARBA" id="ARBA00022989"/>
    </source>
</evidence>